<evidence type="ECO:0008006" key="4">
    <source>
        <dbReference type="Google" id="ProtNLM"/>
    </source>
</evidence>
<dbReference type="PATRIC" id="fig|941280.3.peg.3069"/>
<reference evidence="2 3" key="1">
    <citation type="submission" date="2016-03" db="EMBL/GenBank/DDBJ databases">
        <title>Genome Sequence and Comparative Pathogenic Determinants of Uropathogenic Escherichia coli O25b:H4, a Clinical Isolate from Saudi Arabia.</title>
        <authorList>
            <person name="Alyamani E.A.J."/>
            <person name="Khiyami M.A."/>
            <person name="Booq R.Y."/>
            <person name="Bahwerth F.S."/>
            <person name="Vaisvil B."/>
            <person name="Schmitt D.P."/>
            <person name="Kapatral V."/>
        </authorList>
    </citation>
    <scope>NUCLEOTIDE SEQUENCE [LARGE SCALE GENOMIC DNA]</scope>
    <source>
        <strain evidence="2 3">O25b:H4</strain>
    </source>
</reference>
<feature type="transmembrane region" description="Helical" evidence="1">
    <location>
        <begin position="123"/>
        <end position="141"/>
    </location>
</feature>
<dbReference type="Proteomes" id="UP000183316">
    <property type="component" value="Chromosome"/>
</dbReference>
<dbReference type="InterPro" id="IPR059227">
    <property type="entry name" value="YigG-like"/>
</dbReference>
<gene>
    <name evidence="2" type="ORF">WLH_03092</name>
</gene>
<feature type="transmembrane region" description="Helical" evidence="1">
    <location>
        <begin position="92"/>
        <end position="111"/>
    </location>
</feature>
<evidence type="ECO:0000313" key="2">
    <source>
        <dbReference type="EMBL" id="ANK04353.1"/>
    </source>
</evidence>
<keyword evidence="1" id="KW-0472">Membrane</keyword>
<dbReference type="EMBL" id="CP015085">
    <property type="protein sequence ID" value="ANK04353.1"/>
    <property type="molecule type" value="Genomic_DNA"/>
</dbReference>
<evidence type="ECO:0000256" key="1">
    <source>
        <dbReference type="SAM" id="Phobius"/>
    </source>
</evidence>
<accession>A0A192CE07</accession>
<proteinExistence type="predicted"/>
<dbReference type="AlphaFoldDB" id="A0A192CE07"/>
<sequence length="146" mass="16768">MHKSGNIAMLTKFLHKDVKLMLRIFIPTSKGRISRRRYIFSFIFTNLICILLISFFSNAGAGFFVITSTILLHYLVINMNCQRLRDSGFTYIKTYIFSTLVVYIISFIIMVAEHFDCSGNGSMIFLICYFSTFGMLVLAPTDSPRK</sequence>
<keyword evidence="1" id="KW-1133">Transmembrane helix</keyword>
<dbReference type="NCBIfam" id="NF008474">
    <property type="entry name" value="PRK11371.1"/>
    <property type="match status" value="1"/>
</dbReference>
<keyword evidence="1" id="KW-0812">Transmembrane</keyword>
<feature type="transmembrane region" description="Helical" evidence="1">
    <location>
        <begin position="38"/>
        <end position="56"/>
    </location>
</feature>
<feature type="transmembrane region" description="Helical" evidence="1">
    <location>
        <begin position="62"/>
        <end position="80"/>
    </location>
</feature>
<protein>
    <recommendedName>
        <fullName evidence="4">Inner membrane protein yigG</fullName>
    </recommendedName>
</protein>
<name>A0A192CE07_ECO25</name>
<evidence type="ECO:0000313" key="3">
    <source>
        <dbReference type="Proteomes" id="UP000183316"/>
    </source>
</evidence>
<organism evidence="2 3">
    <name type="scientific">Escherichia coli O25b:H4</name>
    <dbReference type="NCBI Taxonomy" id="941280"/>
    <lineage>
        <taxon>Bacteria</taxon>
        <taxon>Pseudomonadati</taxon>
        <taxon>Pseudomonadota</taxon>
        <taxon>Gammaproteobacteria</taxon>
        <taxon>Enterobacterales</taxon>
        <taxon>Enterobacteriaceae</taxon>
        <taxon>Escherichia</taxon>
    </lineage>
</organism>